<evidence type="ECO:0000313" key="2">
    <source>
        <dbReference type="Proteomes" id="UP001227268"/>
    </source>
</evidence>
<protein>
    <submittedName>
        <fullName evidence="1">Uncharacterized protein</fullName>
    </submittedName>
</protein>
<dbReference type="EMBL" id="JASBWT010000008">
    <property type="protein sequence ID" value="KAJ9102578.1"/>
    <property type="molecule type" value="Genomic_DNA"/>
</dbReference>
<comment type="caution">
    <text evidence="1">The sequence shown here is derived from an EMBL/GenBank/DDBJ whole genome shotgun (WGS) entry which is preliminary data.</text>
</comment>
<name>A0ACC2VT63_9TREE</name>
<dbReference type="Proteomes" id="UP001227268">
    <property type="component" value="Unassembled WGS sequence"/>
</dbReference>
<proteinExistence type="predicted"/>
<gene>
    <name evidence="1" type="ORF">QFC21_002979</name>
</gene>
<reference evidence="1" key="1">
    <citation type="submission" date="2023-04" db="EMBL/GenBank/DDBJ databases">
        <title>Draft Genome sequencing of Naganishia species isolated from polar environments using Oxford Nanopore Technology.</title>
        <authorList>
            <person name="Leo P."/>
            <person name="Venkateswaran K."/>
        </authorList>
    </citation>
    <scope>NUCLEOTIDE SEQUENCE</scope>
    <source>
        <strain evidence="1">MNA-CCFEE 5423</strain>
    </source>
</reference>
<keyword evidence="2" id="KW-1185">Reference proteome</keyword>
<sequence length="412" mass="44587">MHSNSSVLAGGYHHPLLRNYQARGRTLNKDMLMYPIFITDDPDAEVEIPSLPGQRRWGVNRLEAFLKPLVAKGLKSVILFGVPLDLEKDECGTHADSDVTPVVQGLKLLSKLFPKLLLAADVCLCEYTNHGHCGVPSSYTKNGKRVVKTHGNGIYFDANPLVDSSTLPQQNSASTADSAHTQASGTSHSNAATYIPAPNFLNGAPHLDPTASANRIAEVALSYAKAGAHIVAPSDMMDGRIKAIKLKLIEEGYANRCGLMSYSAKFASGLYGPFRPARETHIMGYLSDAAGSAPMAGDRKCYQLPPFAKGLARRAINRDALEGADILMVKPSLPYLDIIQDCATLQPDLPTACYQVSGEYAMIYAGARAGVYDLRQMAEETVGSMIRAGASIILTYFTPEFLDWLDEEPLAH</sequence>
<evidence type="ECO:0000313" key="1">
    <source>
        <dbReference type="EMBL" id="KAJ9102578.1"/>
    </source>
</evidence>
<organism evidence="1 2">
    <name type="scientific">Naganishia friedmannii</name>
    <dbReference type="NCBI Taxonomy" id="89922"/>
    <lineage>
        <taxon>Eukaryota</taxon>
        <taxon>Fungi</taxon>
        <taxon>Dikarya</taxon>
        <taxon>Basidiomycota</taxon>
        <taxon>Agaricomycotina</taxon>
        <taxon>Tremellomycetes</taxon>
        <taxon>Filobasidiales</taxon>
        <taxon>Filobasidiaceae</taxon>
        <taxon>Naganishia</taxon>
    </lineage>
</organism>
<accession>A0ACC2VT63</accession>